<dbReference type="CDD" id="cd00051">
    <property type="entry name" value="EFh"/>
    <property type="match status" value="1"/>
</dbReference>
<comment type="similarity">
    <text evidence="1">Belongs to the eukaryotic ribosomal protein eL6 family.</text>
</comment>
<name>A0A267GN94_9PLAT</name>
<dbReference type="STRING" id="282301.A0A267GN94"/>
<dbReference type="AlphaFoldDB" id="A0A267GN94"/>
<feature type="domain" description="EF-hand" evidence="9">
    <location>
        <begin position="42"/>
        <end position="75"/>
    </location>
</feature>
<feature type="region of interest" description="Disordered" evidence="8">
    <location>
        <begin position="196"/>
        <end position="250"/>
    </location>
</feature>
<feature type="region of interest" description="Disordered" evidence="8">
    <location>
        <begin position="137"/>
        <end position="159"/>
    </location>
</feature>
<evidence type="ECO:0000256" key="6">
    <source>
        <dbReference type="ARBA" id="ARBA00035351"/>
    </source>
</evidence>
<dbReference type="OrthoDB" id="2436667at2759"/>
<protein>
    <recommendedName>
        <fullName evidence="5">Large ribosomal subunit protein eL6</fullName>
    </recommendedName>
    <alternativeName>
        <fullName evidence="6">60S ribosomal protein L6</fullName>
    </alternativeName>
</protein>
<dbReference type="PANTHER" id="PTHR10715:SF0">
    <property type="entry name" value="LARGE RIBOSOMAL SUBUNIT PROTEIN EL6"/>
    <property type="match status" value="1"/>
</dbReference>
<evidence type="ECO:0000256" key="8">
    <source>
        <dbReference type="SAM" id="MobiDB-lite"/>
    </source>
</evidence>
<dbReference type="InterPro" id="IPR002048">
    <property type="entry name" value="EF_hand_dom"/>
</dbReference>
<proteinExistence type="inferred from homology"/>
<dbReference type="PROSITE" id="PS50222">
    <property type="entry name" value="EF_HAND_2"/>
    <property type="match status" value="2"/>
</dbReference>
<dbReference type="SUPFAM" id="SSF47473">
    <property type="entry name" value="EF-hand"/>
    <property type="match status" value="1"/>
</dbReference>
<evidence type="ECO:0000313" key="11">
    <source>
        <dbReference type="Proteomes" id="UP000215902"/>
    </source>
</evidence>
<evidence type="ECO:0000256" key="1">
    <source>
        <dbReference type="ARBA" id="ARBA00010592"/>
    </source>
</evidence>
<dbReference type="Gene3D" id="2.30.30.30">
    <property type="match status" value="1"/>
</dbReference>
<evidence type="ECO:0000256" key="5">
    <source>
        <dbReference type="ARBA" id="ARBA00035233"/>
    </source>
</evidence>
<dbReference type="PROSITE" id="PS00018">
    <property type="entry name" value="EF_HAND_1"/>
    <property type="match status" value="2"/>
</dbReference>
<dbReference type="SMART" id="SM00054">
    <property type="entry name" value="EFh"/>
    <property type="match status" value="2"/>
</dbReference>
<dbReference type="InterPro" id="IPR008991">
    <property type="entry name" value="Translation_prot_SH3-like_sf"/>
</dbReference>
<dbReference type="InterPro" id="IPR041997">
    <property type="entry name" value="Ribosomal_eL6_KOW"/>
</dbReference>
<dbReference type="Gene3D" id="1.10.238.10">
    <property type="entry name" value="EF-hand"/>
    <property type="match status" value="1"/>
</dbReference>
<keyword evidence="2" id="KW-0106">Calcium</keyword>
<dbReference type="InterPro" id="IPR014722">
    <property type="entry name" value="Rib_uL2_dom2"/>
</dbReference>
<evidence type="ECO:0000313" key="10">
    <source>
        <dbReference type="EMBL" id="PAA87491.1"/>
    </source>
</evidence>
<evidence type="ECO:0000256" key="2">
    <source>
        <dbReference type="ARBA" id="ARBA00022837"/>
    </source>
</evidence>
<dbReference type="GO" id="GO:0005509">
    <property type="term" value="F:calcium ion binding"/>
    <property type="evidence" value="ECO:0007669"/>
    <property type="project" value="InterPro"/>
</dbReference>
<evidence type="ECO:0000256" key="4">
    <source>
        <dbReference type="ARBA" id="ARBA00023274"/>
    </source>
</evidence>
<dbReference type="GO" id="GO:0000027">
    <property type="term" value="P:ribosomal large subunit assembly"/>
    <property type="evidence" value="ECO:0007669"/>
    <property type="project" value="TreeGrafter"/>
</dbReference>
<dbReference type="CDD" id="cd13156">
    <property type="entry name" value="KOW_RPL6"/>
    <property type="match status" value="1"/>
</dbReference>
<sequence>MASAQDEGMDFHKAFLSIDTDHSGEITVDELQSYCRKMNYQETFVQKWLMLFDADQNGRITYDEYCNALGLPPKKDVIAKHKSQQSKGKKSGKTARAVKVAKRRKEQEETRVTVETVKPPVQEEVVQTAAVAPVAASKAAAAGQAPQPPPSQAPSRRSRIRNEQLSYSGVMLHSRARVFQRKALYRLAKKSAANKLARKLKGAPSTAAQQRPATVEKPIGGDKNGGTRQVASRRQPRSLPTEPTSKPRRLRPVKTFARQRRRLRASIQPGSVLILLAGRHRGKRVVFLKQLASGLLLVTGPFKVNGCPLRRVCQSFVIATRTRLELGDLRLPERLNDAYFRRTKKQSKQKASPAAQDPFTRPEAAYQLAQERREDQKSVDSQVMSALVKLGRPDKKLMLGYLSSLFSLKSGQRPHDMVF</sequence>
<feature type="region of interest" description="Disordered" evidence="8">
    <location>
        <begin position="79"/>
        <end position="114"/>
    </location>
</feature>
<evidence type="ECO:0000259" key="9">
    <source>
        <dbReference type="PROSITE" id="PS50222"/>
    </source>
</evidence>
<dbReference type="SUPFAM" id="SSF50104">
    <property type="entry name" value="Translation proteins SH3-like domain"/>
    <property type="match status" value="1"/>
</dbReference>
<dbReference type="Pfam" id="PF13499">
    <property type="entry name" value="EF-hand_7"/>
    <property type="match status" value="1"/>
</dbReference>
<dbReference type="InterPro" id="IPR011992">
    <property type="entry name" value="EF-hand-dom_pair"/>
</dbReference>
<evidence type="ECO:0000256" key="3">
    <source>
        <dbReference type="ARBA" id="ARBA00022980"/>
    </source>
</evidence>
<dbReference type="Proteomes" id="UP000215902">
    <property type="component" value="Unassembled WGS sequence"/>
</dbReference>
<dbReference type="Pfam" id="PF01159">
    <property type="entry name" value="Ribosomal_L6e"/>
    <property type="match status" value="1"/>
</dbReference>
<feature type="domain" description="EF-hand" evidence="9">
    <location>
        <begin position="6"/>
        <end position="41"/>
    </location>
</feature>
<keyword evidence="3" id="KW-0689">Ribosomal protein</keyword>
<dbReference type="EMBL" id="NIVC01000227">
    <property type="protein sequence ID" value="PAA87491.1"/>
    <property type="molecule type" value="Genomic_DNA"/>
</dbReference>
<comment type="subunit">
    <text evidence="7">Component of the large ribosomal subunit. May bind IPO9 with low affinity.</text>
</comment>
<gene>
    <name evidence="10" type="ORF">BOX15_Mlig004334g2</name>
</gene>
<organism evidence="10 11">
    <name type="scientific">Macrostomum lignano</name>
    <dbReference type="NCBI Taxonomy" id="282301"/>
    <lineage>
        <taxon>Eukaryota</taxon>
        <taxon>Metazoa</taxon>
        <taxon>Spiralia</taxon>
        <taxon>Lophotrochozoa</taxon>
        <taxon>Platyhelminthes</taxon>
        <taxon>Rhabditophora</taxon>
        <taxon>Macrostomorpha</taxon>
        <taxon>Macrostomida</taxon>
        <taxon>Macrostomidae</taxon>
        <taxon>Macrostomum</taxon>
    </lineage>
</organism>
<dbReference type="FunFam" id="2.30.30.30:FF:000014">
    <property type="entry name" value="60S ribosomal protein L6"/>
    <property type="match status" value="1"/>
</dbReference>
<dbReference type="GO" id="GO:0003723">
    <property type="term" value="F:RNA binding"/>
    <property type="evidence" value="ECO:0007669"/>
    <property type="project" value="TreeGrafter"/>
</dbReference>
<comment type="caution">
    <text evidence="10">The sequence shown here is derived from an EMBL/GenBank/DDBJ whole genome shotgun (WGS) entry which is preliminary data.</text>
</comment>
<dbReference type="InterPro" id="IPR018247">
    <property type="entry name" value="EF_Hand_1_Ca_BS"/>
</dbReference>
<reference evidence="10 11" key="1">
    <citation type="submission" date="2017-06" db="EMBL/GenBank/DDBJ databases">
        <title>A platform for efficient transgenesis in Macrostomum lignano, a flatworm model organism for stem cell research.</title>
        <authorList>
            <person name="Berezikov E."/>
        </authorList>
    </citation>
    <scope>NUCLEOTIDE SEQUENCE [LARGE SCALE GENOMIC DNA]</scope>
    <source>
        <strain evidence="10">DV1</strain>
        <tissue evidence="10">Whole organism</tissue>
    </source>
</reference>
<feature type="compositionally biased region" description="Basic residues" evidence="8">
    <location>
        <begin position="80"/>
        <end position="93"/>
    </location>
</feature>
<dbReference type="PANTHER" id="PTHR10715">
    <property type="entry name" value="60S RIBOSOMAL PROTEIN L6"/>
    <property type="match status" value="1"/>
</dbReference>
<dbReference type="GO" id="GO:0002181">
    <property type="term" value="P:cytoplasmic translation"/>
    <property type="evidence" value="ECO:0007669"/>
    <property type="project" value="TreeGrafter"/>
</dbReference>
<evidence type="ECO:0000256" key="7">
    <source>
        <dbReference type="ARBA" id="ARBA00046388"/>
    </source>
</evidence>
<keyword evidence="11" id="KW-1185">Reference proteome</keyword>
<accession>A0A267GN94</accession>
<dbReference type="GO" id="GO:0003735">
    <property type="term" value="F:structural constituent of ribosome"/>
    <property type="evidence" value="ECO:0007669"/>
    <property type="project" value="InterPro"/>
</dbReference>
<dbReference type="GO" id="GO:0022625">
    <property type="term" value="C:cytosolic large ribosomal subunit"/>
    <property type="evidence" value="ECO:0007669"/>
    <property type="project" value="TreeGrafter"/>
</dbReference>
<dbReference type="InterPro" id="IPR000915">
    <property type="entry name" value="60S_ribosomal_eL6"/>
</dbReference>
<keyword evidence="4" id="KW-0687">Ribonucleoprotein</keyword>